<dbReference type="Gene3D" id="2.170.270.10">
    <property type="entry name" value="SET domain"/>
    <property type="match status" value="1"/>
</dbReference>
<dbReference type="PROSITE" id="PS01360">
    <property type="entry name" value="ZF_MYND_1"/>
    <property type="match status" value="1"/>
</dbReference>
<proteinExistence type="predicted"/>
<sequence length="426" mass="48022">MKFRRGEIVVLSKPFATAVGQTLFKTVCSGCLRERPALYSCARCGHLRYCDRQCQKTDWRGHRYECRIFAKFALDYLPNEYSRLLARCLRRADTEPDTSEQICGVRRTIKSLVVHEEAKAEADVMQFFAERYLELRTFYKDITAKPDDVLEMFLRIWVNCQSLGEEQPLGIALYLGQSAIDHSCARDHRYGHFYHGTTFVIKALEDAELDFDDIRIPYCNLLQPRSDRQAQLSRWYFTCACPVCSGQLPEIVTTSESDDDEHCVGAVDNSENGSALPVQPLGNSSTKLARISAQLRTTSDPVSVLKAAIACEPEAAAEPNPASKLPVDVHLVRDHTTLQSVWLLAFNALPSAGRHVEAVPYLRAILAFVRRVHGVDGYYHQVLGKALNVCRSSPDAMAMLTDETAEHLELNELLSLGMERDSSRRR</sequence>
<gene>
    <name evidence="6" type="ORF">BIW11_13251</name>
</gene>
<keyword evidence="2 4" id="KW-0863">Zinc-finger</keyword>
<dbReference type="Pfam" id="PF01753">
    <property type="entry name" value="zf-MYND"/>
    <property type="match status" value="1"/>
</dbReference>
<feature type="domain" description="MYND-type" evidence="5">
    <location>
        <begin position="28"/>
        <end position="66"/>
    </location>
</feature>
<protein>
    <recommendedName>
        <fullName evidence="5">MYND-type domain-containing protein</fullName>
    </recommendedName>
</protein>
<dbReference type="OrthoDB" id="6514673at2759"/>
<dbReference type="GO" id="GO:0005634">
    <property type="term" value="C:nucleus"/>
    <property type="evidence" value="ECO:0007669"/>
    <property type="project" value="TreeGrafter"/>
</dbReference>
<evidence type="ECO:0000313" key="6">
    <source>
        <dbReference type="EMBL" id="OQR67883.1"/>
    </source>
</evidence>
<evidence type="ECO:0000256" key="1">
    <source>
        <dbReference type="ARBA" id="ARBA00022723"/>
    </source>
</evidence>
<name>A0A1V9X3B3_9ACAR</name>
<dbReference type="Gene3D" id="1.10.220.160">
    <property type="match status" value="1"/>
</dbReference>
<evidence type="ECO:0000256" key="4">
    <source>
        <dbReference type="PROSITE-ProRule" id="PRU00134"/>
    </source>
</evidence>
<accession>A0A1V9X3B3</accession>
<organism evidence="6 7">
    <name type="scientific">Tropilaelaps mercedesae</name>
    <dbReference type="NCBI Taxonomy" id="418985"/>
    <lineage>
        <taxon>Eukaryota</taxon>
        <taxon>Metazoa</taxon>
        <taxon>Ecdysozoa</taxon>
        <taxon>Arthropoda</taxon>
        <taxon>Chelicerata</taxon>
        <taxon>Arachnida</taxon>
        <taxon>Acari</taxon>
        <taxon>Parasitiformes</taxon>
        <taxon>Mesostigmata</taxon>
        <taxon>Gamasina</taxon>
        <taxon>Dermanyssoidea</taxon>
        <taxon>Laelapidae</taxon>
        <taxon>Tropilaelaps</taxon>
    </lineage>
</organism>
<reference evidence="6 7" key="1">
    <citation type="journal article" date="2017" name="Gigascience">
        <title>Draft genome of the honey bee ectoparasitic mite, Tropilaelaps mercedesae, is shaped by the parasitic life history.</title>
        <authorList>
            <person name="Dong X."/>
            <person name="Armstrong S.D."/>
            <person name="Xia D."/>
            <person name="Makepeace B.L."/>
            <person name="Darby A.C."/>
            <person name="Kadowaki T."/>
        </authorList>
    </citation>
    <scope>NUCLEOTIDE SEQUENCE [LARGE SCALE GENOMIC DNA]</scope>
    <source>
        <strain evidence="6">Wuxi-XJTLU</strain>
    </source>
</reference>
<dbReference type="PANTHER" id="PTHR12197:SF251">
    <property type="entry name" value="EG:BACR7C10.4 PROTEIN"/>
    <property type="match status" value="1"/>
</dbReference>
<dbReference type="InterPro" id="IPR050869">
    <property type="entry name" value="H3K4_H4K5_MeTrfase"/>
</dbReference>
<dbReference type="PROSITE" id="PS50865">
    <property type="entry name" value="ZF_MYND_2"/>
    <property type="match status" value="1"/>
</dbReference>
<dbReference type="Gene3D" id="6.10.140.2220">
    <property type="match status" value="1"/>
</dbReference>
<comment type="caution">
    <text evidence="6">The sequence shown here is derived from an EMBL/GenBank/DDBJ whole genome shotgun (WGS) entry which is preliminary data.</text>
</comment>
<dbReference type="InterPro" id="IPR002893">
    <property type="entry name" value="Znf_MYND"/>
</dbReference>
<keyword evidence="3" id="KW-0862">Zinc</keyword>
<keyword evidence="7" id="KW-1185">Reference proteome</keyword>
<dbReference type="GO" id="GO:0008270">
    <property type="term" value="F:zinc ion binding"/>
    <property type="evidence" value="ECO:0007669"/>
    <property type="project" value="UniProtKB-KW"/>
</dbReference>
<dbReference type="EMBL" id="MNPL01026978">
    <property type="protein sequence ID" value="OQR67883.1"/>
    <property type="molecule type" value="Genomic_DNA"/>
</dbReference>
<evidence type="ECO:0000313" key="7">
    <source>
        <dbReference type="Proteomes" id="UP000192247"/>
    </source>
</evidence>
<evidence type="ECO:0000256" key="2">
    <source>
        <dbReference type="ARBA" id="ARBA00022771"/>
    </source>
</evidence>
<dbReference type="AlphaFoldDB" id="A0A1V9X3B3"/>
<dbReference type="STRING" id="418985.A0A1V9X3B3"/>
<dbReference type="Proteomes" id="UP000192247">
    <property type="component" value="Unassembled WGS sequence"/>
</dbReference>
<keyword evidence="1" id="KW-0479">Metal-binding</keyword>
<dbReference type="InterPro" id="IPR046341">
    <property type="entry name" value="SET_dom_sf"/>
</dbReference>
<dbReference type="SUPFAM" id="SSF82199">
    <property type="entry name" value="SET domain"/>
    <property type="match status" value="1"/>
</dbReference>
<evidence type="ECO:0000259" key="5">
    <source>
        <dbReference type="PROSITE" id="PS50865"/>
    </source>
</evidence>
<dbReference type="SUPFAM" id="SSF144232">
    <property type="entry name" value="HIT/MYND zinc finger-like"/>
    <property type="match status" value="1"/>
</dbReference>
<dbReference type="PANTHER" id="PTHR12197">
    <property type="entry name" value="HISTONE-LYSINE N-METHYLTRANSFERASE SMYD"/>
    <property type="match status" value="1"/>
</dbReference>
<dbReference type="InParanoid" id="A0A1V9X3B3"/>
<evidence type="ECO:0000256" key="3">
    <source>
        <dbReference type="ARBA" id="ARBA00022833"/>
    </source>
</evidence>